<dbReference type="Gene3D" id="3.40.50.720">
    <property type="entry name" value="NAD(P)-binding Rossmann-like Domain"/>
    <property type="match status" value="1"/>
</dbReference>
<keyword evidence="5" id="KW-1185">Reference proteome</keyword>
<dbReference type="PANTHER" id="PTHR42760:SF40">
    <property type="entry name" value="3-OXOACYL-[ACYL-CARRIER-PROTEIN] REDUCTASE, CHLOROPLASTIC"/>
    <property type="match status" value="1"/>
</dbReference>
<dbReference type="KEGG" id="bgg:CFK41_16515"/>
<accession>A0A291H164</accession>
<organism evidence="4 5">
    <name type="scientific">Brachybacterium ginsengisoli</name>
    <dbReference type="NCBI Taxonomy" id="1331682"/>
    <lineage>
        <taxon>Bacteria</taxon>
        <taxon>Bacillati</taxon>
        <taxon>Actinomycetota</taxon>
        <taxon>Actinomycetes</taxon>
        <taxon>Micrococcales</taxon>
        <taxon>Dermabacteraceae</taxon>
        <taxon>Brachybacterium</taxon>
    </lineage>
</organism>
<dbReference type="EMBL" id="CP023564">
    <property type="protein sequence ID" value="ATG56203.1"/>
    <property type="molecule type" value="Genomic_DNA"/>
</dbReference>
<gene>
    <name evidence="4" type="ORF">CFK41_16515</name>
</gene>
<sequence>MALTPYPASEFPTTPTAIVTGAASPRGIGRATAHRLAEDGWAVAVVDLDQAASEGVAAEVAERHGVPALGLGVDISDESAVGDAVSRIEAELPQIVGLVNNAGVSSPVPFLEVTSEEWKRVIDVNVNGTFHVTRAVAPIMVKHSLGRIVNIASASAQRGGGVYGRAAYSGSKAALMGIAKTLARELGPYGITANTVSPGSIDTDIMGGRLTDERKEFLLKELPVGRVGTVDDVAGVINFLLGREGGYLTGVTYDVNGGSHIA</sequence>
<evidence type="ECO:0000313" key="5">
    <source>
        <dbReference type="Proteomes" id="UP000217889"/>
    </source>
</evidence>
<dbReference type="AlphaFoldDB" id="A0A291H164"/>
<protein>
    <submittedName>
        <fullName evidence="4">Short-chain dehydrogenase</fullName>
    </submittedName>
</protein>
<dbReference type="OrthoDB" id="4350228at2"/>
<reference evidence="4 5" key="1">
    <citation type="journal article" date="2014" name="Int. J. Syst. Evol. Microbiol.">
        <title>Brachybacterium ginsengisoli sp. nov., isolated from soil of a ginseng field.</title>
        <authorList>
            <person name="Hoang V.A."/>
            <person name="Kim Y.J."/>
            <person name="Nguyen N.L."/>
            <person name="Yang D.C."/>
        </authorList>
    </citation>
    <scope>NUCLEOTIDE SEQUENCE [LARGE SCALE GENOMIC DNA]</scope>
    <source>
        <strain evidence="4 5">DCY80</strain>
    </source>
</reference>
<evidence type="ECO:0000259" key="3">
    <source>
        <dbReference type="SMART" id="SM00822"/>
    </source>
</evidence>
<evidence type="ECO:0000256" key="1">
    <source>
        <dbReference type="ARBA" id="ARBA00006484"/>
    </source>
</evidence>
<dbReference type="SUPFAM" id="SSF51735">
    <property type="entry name" value="NAD(P)-binding Rossmann-fold domains"/>
    <property type="match status" value="1"/>
</dbReference>
<dbReference type="GO" id="GO:0030497">
    <property type="term" value="P:fatty acid elongation"/>
    <property type="evidence" value="ECO:0007669"/>
    <property type="project" value="TreeGrafter"/>
</dbReference>
<dbReference type="SMART" id="SM00822">
    <property type="entry name" value="PKS_KR"/>
    <property type="match status" value="1"/>
</dbReference>
<dbReference type="PRINTS" id="PR00081">
    <property type="entry name" value="GDHRDH"/>
</dbReference>
<dbReference type="PANTHER" id="PTHR42760">
    <property type="entry name" value="SHORT-CHAIN DEHYDROGENASES/REDUCTASES FAMILY MEMBER"/>
    <property type="match status" value="1"/>
</dbReference>
<feature type="domain" description="Ketoreductase" evidence="3">
    <location>
        <begin position="15"/>
        <end position="199"/>
    </location>
</feature>
<dbReference type="GO" id="GO:0016616">
    <property type="term" value="F:oxidoreductase activity, acting on the CH-OH group of donors, NAD or NADP as acceptor"/>
    <property type="evidence" value="ECO:0007669"/>
    <property type="project" value="UniProtKB-ARBA"/>
</dbReference>
<name>A0A291H164_9MICO</name>
<dbReference type="Proteomes" id="UP000217889">
    <property type="component" value="Chromosome"/>
</dbReference>
<keyword evidence="2" id="KW-0560">Oxidoreductase</keyword>
<dbReference type="RefSeq" id="WP_096800663.1">
    <property type="nucleotide sequence ID" value="NZ_CP023564.1"/>
</dbReference>
<dbReference type="InterPro" id="IPR002347">
    <property type="entry name" value="SDR_fam"/>
</dbReference>
<dbReference type="PRINTS" id="PR00080">
    <property type="entry name" value="SDRFAMILY"/>
</dbReference>
<evidence type="ECO:0000313" key="4">
    <source>
        <dbReference type="EMBL" id="ATG56203.1"/>
    </source>
</evidence>
<dbReference type="CDD" id="cd05233">
    <property type="entry name" value="SDR_c"/>
    <property type="match status" value="1"/>
</dbReference>
<comment type="similarity">
    <text evidence="1">Belongs to the short-chain dehydrogenases/reductases (SDR) family.</text>
</comment>
<evidence type="ECO:0000256" key="2">
    <source>
        <dbReference type="ARBA" id="ARBA00023002"/>
    </source>
</evidence>
<dbReference type="InterPro" id="IPR057326">
    <property type="entry name" value="KR_dom"/>
</dbReference>
<dbReference type="FunFam" id="3.40.50.720:FF:000173">
    <property type="entry name" value="3-oxoacyl-[acyl-carrier protein] reductase"/>
    <property type="match status" value="1"/>
</dbReference>
<dbReference type="PROSITE" id="PS00061">
    <property type="entry name" value="ADH_SHORT"/>
    <property type="match status" value="1"/>
</dbReference>
<dbReference type="Pfam" id="PF13561">
    <property type="entry name" value="adh_short_C2"/>
    <property type="match status" value="1"/>
</dbReference>
<dbReference type="InterPro" id="IPR036291">
    <property type="entry name" value="NAD(P)-bd_dom_sf"/>
</dbReference>
<dbReference type="InterPro" id="IPR020904">
    <property type="entry name" value="Sc_DH/Rdtase_CS"/>
</dbReference>
<proteinExistence type="inferred from homology"/>